<name>A0AAV2HH57_LYMST</name>
<comment type="caution">
    <text evidence="2">The sequence shown here is derived from an EMBL/GenBank/DDBJ whole genome shotgun (WGS) entry which is preliminary data.</text>
</comment>
<proteinExistence type="predicted"/>
<evidence type="ECO:0000313" key="2">
    <source>
        <dbReference type="EMBL" id="CAL1531366.1"/>
    </source>
</evidence>
<feature type="compositionally biased region" description="Polar residues" evidence="1">
    <location>
        <begin position="134"/>
        <end position="151"/>
    </location>
</feature>
<reference evidence="2 3" key="1">
    <citation type="submission" date="2024-04" db="EMBL/GenBank/DDBJ databases">
        <authorList>
            <consortium name="Genoscope - CEA"/>
            <person name="William W."/>
        </authorList>
    </citation>
    <scope>NUCLEOTIDE SEQUENCE [LARGE SCALE GENOMIC DNA]</scope>
</reference>
<dbReference type="EMBL" id="CAXITT010000087">
    <property type="protein sequence ID" value="CAL1531366.1"/>
    <property type="molecule type" value="Genomic_DNA"/>
</dbReference>
<feature type="compositionally biased region" description="Polar residues" evidence="1">
    <location>
        <begin position="803"/>
        <end position="816"/>
    </location>
</feature>
<feature type="region of interest" description="Disordered" evidence="1">
    <location>
        <begin position="129"/>
        <end position="151"/>
    </location>
</feature>
<feature type="region of interest" description="Disordered" evidence="1">
    <location>
        <begin position="90"/>
        <end position="116"/>
    </location>
</feature>
<keyword evidence="3" id="KW-1185">Reference proteome</keyword>
<feature type="compositionally biased region" description="Basic and acidic residues" evidence="1">
    <location>
        <begin position="817"/>
        <end position="838"/>
    </location>
</feature>
<organism evidence="2 3">
    <name type="scientific">Lymnaea stagnalis</name>
    <name type="common">Great pond snail</name>
    <name type="synonym">Helix stagnalis</name>
    <dbReference type="NCBI Taxonomy" id="6523"/>
    <lineage>
        <taxon>Eukaryota</taxon>
        <taxon>Metazoa</taxon>
        <taxon>Spiralia</taxon>
        <taxon>Lophotrochozoa</taxon>
        <taxon>Mollusca</taxon>
        <taxon>Gastropoda</taxon>
        <taxon>Heterobranchia</taxon>
        <taxon>Euthyneura</taxon>
        <taxon>Panpulmonata</taxon>
        <taxon>Hygrophila</taxon>
        <taxon>Lymnaeoidea</taxon>
        <taxon>Lymnaeidae</taxon>
        <taxon>Lymnaea</taxon>
    </lineage>
</organism>
<protein>
    <submittedName>
        <fullName evidence="2">Uncharacterized protein</fullName>
    </submittedName>
</protein>
<gene>
    <name evidence="2" type="ORF">GSLYS_00005461001</name>
</gene>
<evidence type="ECO:0000313" key="3">
    <source>
        <dbReference type="Proteomes" id="UP001497497"/>
    </source>
</evidence>
<accession>A0AAV2HH57</accession>
<dbReference type="AlphaFoldDB" id="A0AAV2HH57"/>
<evidence type="ECO:0000256" key="1">
    <source>
        <dbReference type="SAM" id="MobiDB-lite"/>
    </source>
</evidence>
<feature type="non-terminal residue" evidence="2">
    <location>
        <position position="847"/>
    </location>
</feature>
<sequence length="847" mass="96863">MLGQIHSPTAGLKSYTFRKSQEFPTPTTCQENFKTGEDALHGYAPSCPCHQEGADGRRIARRVLNTKLKDRAPSPSGTFQVDQLRPNCDSCKSRNIDRPASSSQAQNGDCHPSGPTFQETACTEVMQLPDHNDPQWQSQVNTLSQQGPNSRCMQLGSPKLRIPNKRYIIQTIRPFPGQRAEGKRSKTIIVTKDPDFQHYTSKENPDNRYYSQRDQSLQTQVEYRKDNLNNFRPSNRERNQSDISKALSDVHHVKSSSLSHLLDEDTDNLNPAGVDGRQAPDKKISTSHFKSFSNQQTTGRLTRDTCAQVNVPLPLRDISIQENGFSTRRDTCVQVNDELTHINTRDFSCLTQEDNRVPEKKSVARIETCNQEDGCLKQDKCTQESDGFLQRYLYPRDTCTQENRGVIQKDKCTQENGSFFAQKNKYTQENYVPIRQREVKYQEICNVCLKSISDEQNRPPTVNKTYIEETKDLTPQKSSPPPDCPCRLQKVSMPENAPISPPTVYRPENAPLPSHIVYGPENSSIPPHKMYRPDNAPIPPQTMYRPDNAPFPPQQMYRPEDYQFPPQTMYRQESRSMPPKDTFCPKHHPLSPSGIHSPRECPVSPQEQYYPEHRPIPPPNMFYQEQRAMSPQNMFYPENRPSSPQLMQGVNDYFENALDVTNQEYRPRYQQSSSAWDQQIPLFQKEFNQADPNNRYSKSYNVRHVPQSRKDYDQCQRCEADGSVQNLCQNVCPPPGAFKKYSEIQVAESVNINRYRNENFPLGEENITYVSKVGPQVISSQTQVVQARTVSQVGASPVHPQDTETNIRAVGSNTGRGKTERISQVELRQHTPPERFSRVESPQNLRP</sequence>
<feature type="region of interest" description="Disordered" evidence="1">
    <location>
        <begin position="793"/>
        <end position="847"/>
    </location>
</feature>
<feature type="region of interest" description="Disordered" evidence="1">
    <location>
        <begin position="258"/>
        <end position="283"/>
    </location>
</feature>
<dbReference type="Proteomes" id="UP001497497">
    <property type="component" value="Unassembled WGS sequence"/>
</dbReference>